<evidence type="ECO:0000313" key="4">
    <source>
        <dbReference type="EMBL" id="ESZ97631.1"/>
    </source>
</evidence>
<keyword evidence="5" id="KW-1185">Reference proteome</keyword>
<name>W9CP41_SCLBF</name>
<evidence type="ECO:0000256" key="1">
    <source>
        <dbReference type="ARBA" id="ARBA00022630"/>
    </source>
</evidence>
<gene>
    <name evidence="4" type="ORF">SBOR_1989</name>
</gene>
<keyword evidence="1" id="KW-0285">Flavoprotein</keyword>
<sequence length="567" mass="63143">MENPEYDVVVIGAGPNGIVVARFYMDIHPTCRLAILEQDTVVGGVWSSARQYECFRSESGLRMTGFSDNPLKLPEDAEKYHDTFESKYVTKYLEEYVDNHVYNGQSLRDRIIFGYQVRSVEKIGGVWNLRGSASDAKIIRTSKLVVASGYNNIPHMPIFPNQNQFRMPIMHQKEFGKISKTALGSDSPYTSVTVIGGGKSAADMVYDCVKAGKKVNWIVRQTREGPAAFAGAQGRGQYRNGTEMSATRFFAGLSPSCFTPTSWWTRAIHQSSIGNHLTTKIWKGADKTAADLANFDTREGALPGFGSLKPDTEIFWCNGPIGLIHHDDFWDTVAKNVHAYRSDVQTLEANVVVLEDGSKVHSDIVFCGTGWVHKYPFLTEKQVVEFGLPHLPKDDPEPEAKMWASPLEIADQQVVAEFPKLGNPPDHFQKASASTPSRLYNGIAPLNDDSIVFVGHVVLSNAFRAAEAQAIWVTAYFDHNVKLPSNEQAIKEVAYANAFSKRQYPAHGATGNYFHLDLVGYTDKLMADVGLTSHKQKGWLGNFMDPCIASDFKDMKDEYRQKYGYSD</sequence>
<dbReference type="InterPro" id="IPR036188">
    <property type="entry name" value="FAD/NAD-bd_sf"/>
</dbReference>
<dbReference type="InterPro" id="IPR000960">
    <property type="entry name" value="Flavin_mOase"/>
</dbReference>
<dbReference type="GO" id="GO:0050660">
    <property type="term" value="F:flavin adenine dinucleotide binding"/>
    <property type="evidence" value="ECO:0007669"/>
    <property type="project" value="InterPro"/>
</dbReference>
<organism evidence="4 5">
    <name type="scientific">Sclerotinia borealis (strain F-4128)</name>
    <dbReference type="NCBI Taxonomy" id="1432307"/>
    <lineage>
        <taxon>Eukaryota</taxon>
        <taxon>Fungi</taxon>
        <taxon>Dikarya</taxon>
        <taxon>Ascomycota</taxon>
        <taxon>Pezizomycotina</taxon>
        <taxon>Leotiomycetes</taxon>
        <taxon>Helotiales</taxon>
        <taxon>Sclerotiniaceae</taxon>
        <taxon>Sclerotinia</taxon>
    </lineage>
</organism>
<dbReference type="HOGENOM" id="CLU_019225_2_0_1"/>
<accession>W9CP41</accession>
<evidence type="ECO:0000313" key="5">
    <source>
        <dbReference type="Proteomes" id="UP000019487"/>
    </source>
</evidence>
<proteinExistence type="predicted"/>
<dbReference type="GO" id="GO:0004497">
    <property type="term" value="F:monooxygenase activity"/>
    <property type="evidence" value="ECO:0007669"/>
    <property type="project" value="UniProtKB-KW"/>
</dbReference>
<comment type="caution">
    <text evidence="4">The sequence shown here is derived from an EMBL/GenBank/DDBJ whole genome shotgun (WGS) entry which is preliminary data.</text>
</comment>
<dbReference type="OrthoDB" id="2915840at2759"/>
<dbReference type="AlphaFoldDB" id="W9CP41"/>
<dbReference type="InterPro" id="IPR050346">
    <property type="entry name" value="FMO-like"/>
</dbReference>
<protein>
    <submittedName>
        <fullName evidence="4">Putative dimethylaniline monooxygenase</fullName>
    </submittedName>
</protein>
<keyword evidence="3" id="KW-0560">Oxidoreductase</keyword>
<dbReference type="EMBL" id="AYSA01000080">
    <property type="protein sequence ID" value="ESZ97631.1"/>
    <property type="molecule type" value="Genomic_DNA"/>
</dbReference>
<dbReference type="SUPFAM" id="SSF51905">
    <property type="entry name" value="FAD/NAD(P)-binding domain"/>
    <property type="match status" value="2"/>
</dbReference>
<dbReference type="Pfam" id="PF13738">
    <property type="entry name" value="Pyr_redox_3"/>
    <property type="match status" value="1"/>
</dbReference>
<dbReference type="GO" id="GO:0050661">
    <property type="term" value="F:NADP binding"/>
    <property type="evidence" value="ECO:0007669"/>
    <property type="project" value="InterPro"/>
</dbReference>
<dbReference type="Gene3D" id="3.50.50.60">
    <property type="entry name" value="FAD/NAD(P)-binding domain"/>
    <property type="match status" value="2"/>
</dbReference>
<reference evidence="4 5" key="1">
    <citation type="journal article" date="2014" name="Genome Announc.">
        <title>Draft genome sequence of Sclerotinia borealis, a psychrophilic plant pathogenic fungus.</title>
        <authorList>
            <person name="Mardanov A.V."/>
            <person name="Beletsky A.V."/>
            <person name="Kadnikov V.V."/>
            <person name="Ignatov A.N."/>
            <person name="Ravin N.V."/>
        </authorList>
    </citation>
    <scope>NUCLEOTIDE SEQUENCE [LARGE SCALE GENOMIC DNA]</scope>
    <source>
        <strain evidence="5">F-4157</strain>
    </source>
</reference>
<evidence type="ECO:0000256" key="2">
    <source>
        <dbReference type="ARBA" id="ARBA00022827"/>
    </source>
</evidence>
<dbReference type="STRING" id="1432307.W9CP41"/>
<keyword evidence="2" id="KW-0274">FAD</keyword>
<dbReference type="Proteomes" id="UP000019487">
    <property type="component" value="Unassembled WGS sequence"/>
</dbReference>
<evidence type="ECO:0000256" key="3">
    <source>
        <dbReference type="ARBA" id="ARBA00023002"/>
    </source>
</evidence>
<dbReference type="PRINTS" id="PR00370">
    <property type="entry name" value="FMOXYGENASE"/>
</dbReference>
<dbReference type="PANTHER" id="PTHR23023">
    <property type="entry name" value="DIMETHYLANILINE MONOOXYGENASE"/>
    <property type="match status" value="1"/>
</dbReference>
<keyword evidence="4" id="KW-0503">Monooxygenase</keyword>